<evidence type="ECO:0000313" key="3">
    <source>
        <dbReference type="EMBL" id="KAF1991345.1"/>
    </source>
</evidence>
<dbReference type="EMBL" id="ML977139">
    <property type="protein sequence ID" value="KAF1991345.1"/>
    <property type="molecule type" value="Genomic_DNA"/>
</dbReference>
<proteinExistence type="predicted"/>
<gene>
    <name evidence="3" type="ORF">K402DRAFT_400099</name>
</gene>
<protein>
    <submittedName>
        <fullName evidence="3">Uncharacterized protein</fullName>
    </submittedName>
</protein>
<keyword evidence="4" id="KW-1185">Reference proteome</keyword>
<accession>A0A6G1HDV5</accession>
<evidence type="ECO:0000313" key="4">
    <source>
        <dbReference type="Proteomes" id="UP000800041"/>
    </source>
</evidence>
<feature type="compositionally biased region" description="Basic and acidic residues" evidence="1">
    <location>
        <begin position="608"/>
        <end position="627"/>
    </location>
</feature>
<evidence type="ECO:0000256" key="1">
    <source>
        <dbReference type="SAM" id="MobiDB-lite"/>
    </source>
</evidence>
<keyword evidence="2" id="KW-0732">Signal</keyword>
<name>A0A6G1HDV5_9PEZI</name>
<feature type="chain" id="PRO_5026053436" evidence="2">
    <location>
        <begin position="21"/>
        <end position="814"/>
    </location>
</feature>
<sequence length="814" mass="86877">MLAMLGLSAALALFGTPVASTIIKRQGGGEVHNSTYDDLPASNPLTGILMPLDVYDGLNYDGFGYFPPTKGLTPFVAQSPANALFTAVLTQTLNGAPRISITPELSSFDLISVYIAGSTIVPGQGLVALPVSFTATFRGFNSESQEVCAQQVGYNSGTGSNPTPMALVRFRSCFKRLDFATFQVDSASPSILTLSAAFDNLITRQYPVQNAGAAKTKRNPTLEIDNSVMPRSVAGKLRTSKYDSLPLANPVTGLQLNDYEGLHYDGWLYGQLTPGLSPVLTQSPPNNAFFALTSITLDGGPTISTLPNLSHFDAISAYIGCSAGVPMVSPVRLPAYFTGTFRGFYGNTEQCRQEVGYNSGSITNPTPMTLVKFKPCFQRITNLTIQIDSASPLEAIVSVGLDTLVTKQYPNDETLKERAPVPRVPVKKEIARRNSHLQILGLLTPLRDYDGLRYTGFGAVAPLPGIAPYIPQSPPAIAFTSLRSQLTAGTSIITILPNLTSFDAVSIYVGCTTVVPGSSLVLLPCYFTGTFRGFDSQNVEKCKKTVGYNSGTGMNPTPLVLVTFPSCFKQISNFTIQLDSASPLPPLISIIIDDFKTVQYPADPAKALTERSDPVPRDSVTLKRRETSAGVAKRTSGQLVTSKYDDVAGNPLTGLLTPFDVYDGLEYDGISVVQVPVTSPINPESPPNVAGATVSLLLTGGGASISIGPTISSFDAISVYIGGATNVPAQGTILLPVEFTGSFRGYDALRHEVCSKNFGYNSGTALDPSKMDLVVFPDCFKGITRFTVNLLTGRPTTLTTAMEFDNLVTRQYPK</sequence>
<organism evidence="3 4">
    <name type="scientific">Aulographum hederae CBS 113979</name>
    <dbReference type="NCBI Taxonomy" id="1176131"/>
    <lineage>
        <taxon>Eukaryota</taxon>
        <taxon>Fungi</taxon>
        <taxon>Dikarya</taxon>
        <taxon>Ascomycota</taxon>
        <taxon>Pezizomycotina</taxon>
        <taxon>Dothideomycetes</taxon>
        <taxon>Pleosporomycetidae</taxon>
        <taxon>Aulographales</taxon>
        <taxon>Aulographaceae</taxon>
    </lineage>
</organism>
<dbReference type="AlphaFoldDB" id="A0A6G1HDV5"/>
<evidence type="ECO:0000256" key="2">
    <source>
        <dbReference type="SAM" id="SignalP"/>
    </source>
</evidence>
<feature type="signal peptide" evidence="2">
    <location>
        <begin position="1"/>
        <end position="20"/>
    </location>
</feature>
<reference evidence="3" key="1">
    <citation type="journal article" date="2020" name="Stud. Mycol.">
        <title>101 Dothideomycetes genomes: a test case for predicting lifestyles and emergence of pathogens.</title>
        <authorList>
            <person name="Haridas S."/>
            <person name="Albert R."/>
            <person name="Binder M."/>
            <person name="Bloem J."/>
            <person name="Labutti K."/>
            <person name="Salamov A."/>
            <person name="Andreopoulos B."/>
            <person name="Baker S."/>
            <person name="Barry K."/>
            <person name="Bills G."/>
            <person name="Bluhm B."/>
            <person name="Cannon C."/>
            <person name="Castanera R."/>
            <person name="Culley D."/>
            <person name="Daum C."/>
            <person name="Ezra D."/>
            <person name="Gonzalez J."/>
            <person name="Henrissat B."/>
            <person name="Kuo A."/>
            <person name="Liang C."/>
            <person name="Lipzen A."/>
            <person name="Lutzoni F."/>
            <person name="Magnuson J."/>
            <person name="Mondo S."/>
            <person name="Nolan M."/>
            <person name="Ohm R."/>
            <person name="Pangilinan J."/>
            <person name="Park H.-J."/>
            <person name="Ramirez L."/>
            <person name="Alfaro M."/>
            <person name="Sun H."/>
            <person name="Tritt A."/>
            <person name="Yoshinaga Y."/>
            <person name="Zwiers L.-H."/>
            <person name="Turgeon B."/>
            <person name="Goodwin S."/>
            <person name="Spatafora J."/>
            <person name="Crous P."/>
            <person name="Grigoriev I."/>
        </authorList>
    </citation>
    <scope>NUCLEOTIDE SEQUENCE</scope>
    <source>
        <strain evidence="3">CBS 113979</strain>
    </source>
</reference>
<feature type="region of interest" description="Disordered" evidence="1">
    <location>
        <begin position="608"/>
        <end position="628"/>
    </location>
</feature>
<dbReference type="Proteomes" id="UP000800041">
    <property type="component" value="Unassembled WGS sequence"/>
</dbReference>